<evidence type="ECO:0000256" key="5">
    <source>
        <dbReference type="ARBA" id="ARBA00012288"/>
    </source>
</evidence>
<dbReference type="GO" id="GO:0004853">
    <property type="term" value="F:uroporphyrinogen decarboxylase activity"/>
    <property type="evidence" value="ECO:0007669"/>
    <property type="project" value="UniProtKB-UniRule"/>
</dbReference>
<dbReference type="CDD" id="cd06578">
    <property type="entry name" value="HemD"/>
    <property type="match status" value="1"/>
</dbReference>
<comment type="caution">
    <text evidence="14">The sequence shown here is derived from an EMBL/GenBank/DDBJ whole genome shotgun (WGS) entry which is preliminary data.</text>
</comment>
<evidence type="ECO:0000256" key="10">
    <source>
        <dbReference type="HAMAP-Rule" id="MF_00218"/>
    </source>
</evidence>
<feature type="binding site" evidence="10">
    <location>
        <begin position="323"/>
        <end position="327"/>
    </location>
    <ligand>
        <name>substrate</name>
    </ligand>
</feature>
<name>A0A9X1MRF6_9BACT</name>
<feature type="domain" description="Uroporphyrinogen decarboxylase (URO-D)" evidence="13">
    <location>
        <begin position="437"/>
        <end position="453"/>
    </location>
</feature>
<evidence type="ECO:0000256" key="11">
    <source>
        <dbReference type="RuleBase" id="RU004169"/>
    </source>
</evidence>
<keyword evidence="8 10" id="KW-0456">Lyase</keyword>
<protein>
    <recommendedName>
        <fullName evidence="5 10">Uroporphyrinogen decarboxylase</fullName>
        <shortName evidence="10">UPD</shortName>
        <shortName evidence="10">URO-D</shortName>
        <ecNumber evidence="5 10">4.1.1.37</ecNumber>
    </recommendedName>
</protein>
<comment type="similarity">
    <text evidence="3 10 11">Belongs to the uroporphyrinogen decarboxylase family.</text>
</comment>
<feature type="binding site" evidence="10">
    <location>
        <position position="372"/>
    </location>
    <ligand>
        <name>substrate</name>
    </ligand>
</feature>
<dbReference type="CDD" id="cd00717">
    <property type="entry name" value="URO-D"/>
    <property type="match status" value="1"/>
</dbReference>
<organism evidence="14 15">
    <name type="scientific">Blastopirellula sediminis</name>
    <dbReference type="NCBI Taxonomy" id="2894196"/>
    <lineage>
        <taxon>Bacteria</taxon>
        <taxon>Pseudomonadati</taxon>
        <taxon>Planctomycetota</taxon>
        <taxon>Planctomycetia</taxon>
        <taxon>Pirellulales</taxon>
        <taxon>Pirellulaceae</taxon>
        <taxon>Blastopirellula</taxon>
    </lineage>
</organism>
<feature type="binding site" evidence="10">
    <location>
        <position position="449"/>
    </location>
    <ligand>
        <name>substrate</name>
    </ligand>
</feature>
<dbReference type="InterPro" id="IPR038071">
    <property type="entry name" value="UROD/MetE-like_sf"/>
</dbReference>
<dbReference type="Gene3D" id="3.40.50.10090">
    <property type="match status" value="2"/>
</dbReference>
<evidence type="ECO:0000256" key="3">
    <source>
        <dbReference type="ARBA" id="ARBA00009935"/>
    </source>
</evidence>
<dbReference type="RefSeq" id="WP_230223142.1">
    <property type="nucleotide sequence ID" value="NZ_JAJKFT010000010.1"/>
</dbReference>
<dbReference type="SUPFAM" id="SSF69618">
    <property type="entry name" value="HemD-like"/>
    <property type="match status" value="1"/>
</dbReference>
<feature type="binding site" evidence="10">
    <location>
        <position position="617"/>
    </location>
    <ligand>
        <name>substrate</name>
    </ligand>
</feature>
<dbReference type="InterPro" id="IPR000257">
    <property type="entry name" value="Uroporphyrinogen_deCOase"/>
</dbReference>
<feature type="site" description="Transition state stabilizer" evidence="10">
    <location>
        <position position="372"/>
    </location>
</feature>
<dbReference type="Pfam" id="PF01208">
    <property type="entry name" value="URO-D"/>
    <property type="match status" value="1"/>
</dbReference>
<dbReference type="Pfam" id="PF02602">
    <property type="entry name" value="HEM4"/>
    <property type="match status" value="1"/>
</dbReference>
<accession>A0A9X1MRF6</accession>
<dbReference type="AlphaFoldDB" id="A0A9X1MRF6"/>
<dbReference type="PANTHER" id="PTHR21091">
    <property type="entry name" value="METHYLTETRAHYDROFOLATE:HOMOCYSTEINE METHYLTRANSFERASE RELATED"/>
    <property type="match status" value="1"/>
</dbReference>
<dbReference type="EMBL" id="JAJKFT010000010">
    <property type="protein sequence ID" value="MCC9631299.1"/>
    <property type="molecule type" value="Genomic_DNA"/>
</dbReference>
<comment type="subunit">
    <text evidence="4 10">Homodimer.</text>
</comment>
<dbReference type="EC" id="4.1.1.37" evidence="5 10"/>
<comment type="catalytic activity">
    <reaction evidence="10">
        <text>uroporphyrinogen III + 4 H(+) = coproporphyrinogen III + 4 CO2</text>
        <dbReference type="Rhea" id="RHEA:19865"/>
        <dbReference type="ChEBI" id="CHEBI:15378"/>
        <dbReference type="ChEBI" id="CHEBI:16526"/>
        <dbReference type="ChEBI" id="CHEBI:57308"/>
        <dbReference type="ChEBI" id="CHEBI:57309"/>
        <dbReference type="EC" id="4.1.1.37"/>
    </reaction>
</comment>
<feature type="domain" description="Uroporphyrinogen decarboxylase (URO-D)" evidence="12">
    <location>
        <begin position="318"/>
        <end position="327"/>
    </location>
</feature>
<comment type="subcellular location">
    <subcellularLocation>
        <location evidence="1">Cytoplasm</location>
        <location evidence="1">Cytosol</location>
    </subcellularLocation>
</comment>
<dbReference type="NCBIfam" id="TIGR01464">
    <property type="entry name" value="hemE"/>
    <property type="match status" value="1"/>
</dbReference>
<evidence type="ECO:0000256" key="6">
    <source>
        <dbReference type="ARBA" id="ARBA00022490"/>
    </source>
</evidence>
<dbReference type="InterPro" id="IPR006361">
    <property type="entry name" value="Uroporphyrinogen_deCO2ase_HemE"/>
</dbReference>
<dbReference type="GO" id="GO:0004852">
    <property type="term" value="F:uroporphyrinogen-III synthase activity"/>
    <property type="evidence" value="ECO:0007669"/>
    <property type="project" value="InterPro"/>
</dbReference>
<evidence type="ECO:0000313" key="14">
    <source>
        <dbReference type="EMBL" id="MCC9631299.1"/>
    </source>
</evidence>
<comment type="function">
    <text evidence="10">Catalyzes the decarboxylation of four acetate groups of uroporphyrinogen-III to yield coproporphyrinogen-III.</text>
</comment>
<evidence type="ECO:0000256" key="8">
    <source>
        <dbReference type="ARBA" id="ARBA00023239"/>
    </source>
</evidence>
<dbReference type="PROSITE" id="PS00907">
    <property type="entry name" value="UROD_2"/>
    <property type="match status" value="1"/>
</dbReference>
<comment type="pathway">
    <text evidence="2 10">Porphyrin-containing compound metabolism; protoporphyrin-IX biosynthesis; coproporphyrinogen-III from 5-aminolevulinate: step 4/4.</text>
</comment>
<evidence type="ECO:0000259" key="12">
    <source>
        <dbReference type="PROSITE" id="PS00906"/>
    </source>
</evidence>
<comment type="caution">
    <text evidence="10">Lacks conserved residue(s) required for the propagation of feature annotation.</text>
</comment>
<dbReference type="FunFam" id="3.20.20.210:FF:000008">
    <property type="entry name" value="Uroporphyrinogen decarboxylase"/>
    <property type="match status" value="1"/>
</dbReference>
<sequence length="642" mass="70897">MASGKSSFEQLRVASFESRRGEEMGSLIEKFGGQAFVSPSMREVPLDENRDAIDFANHVITGQIDAVIFMTGVGFQHLMKAIERHVDRQQFLNALSDIPTIVRGPKPMAAMKAEGLTPTIRVPEPNTWRELLQTLDAQFPIANLKIGLQEYGVVNPSLIAGLEARGAEVVQLHVYDWDLPLDTQPLAKNLERIIRGDIDVAMFTSANQLNHLLKLAEQQRRKDELLAALRSIVIASVGPTMSERLREFGLPVDVEPIHPKMGPLVAAAAEQSHAILVRKKQVRAVLSSSTPQADPRTAKWYDSPFMKACRREPTDVTPVWLMRQAGRYMAEYREVRAKTTFLELCKNPQLCSEVMCTAVKKLGVDAAIIFSDLLPILEPMGLDLEYAHGEGPVIHNPVRESADIDRVLELESADSLHYVIETVRQTRADMPEHIPVIGFAGAPFTLASYAIEGGASRNYLFTKTLMYRDPDAWRALMERLVRAITVYLNAQIAAGAQCVQIFDSWAGCLSPADYRRYLLPHMKEIIAGITPGTPIINFATGNPALLPLLAEAGPAVVGVDWRIGLADAWNTIGENYAVQGNLDPVTLLADPLEIRRRAKEVLDQAAGRPGHIFNLGHGILQQTPVDNAIALVDMVHEMSAKK</sequence>
<dbReference type="Proteomes" id="UP001139103">
    <property type="component" value="Unassembled WGS sequence"/>
</dbReference>
<dbReference type="Gene3D" id="3.20.20.210">
    <property type="match status" value="1"/>
</dbReference>
<keyword evidence="9 10" id="KW-0627">Porphyrin biosynthesis</keyword>
<evidence type="ECO:0000256" key="1">
    <source>
        <dbReference type="ARBA" id="ARBA00004514"/>
    </source>
</evidence>
<dbReference type="PANTHER" id="PTHR21091:SF169">
    <property type="entry name" value="UROPORPHYRINOGEN DECARBOXYLASE"/>
    <property type="match status" value="1"/>
</dbReference>
<dbReference type="GO" id="GO:0006782">
    <property type="term" value="P:protoporphyrinogen IX biosynthetic process"/>
    <property type="evidence" value="ECO:0007669"/>
    <property type="project" value="UniProtKB-UniRule"/>
</dbReference>
<keyword evidence="6 10" id="KW-0963">Cytoplasm</keyword>
<evidence type="ECO:0000256" key="4">
    <source>
        <dbReference type="ARBA" id="ARBA00011738"/>
    </source>
</evidence>
<dbReference type="PROSITE" id="PS00906">
    <property type="entry name" value="UROD_1"/>
    <property type="match status" value="1"/>
</dbReference>
<dbReference type="SUPFAM" id="SSF51726">
    <property type="entry name" value="UROD/MetE-like"/>
    <property type="match status" value="1"/>
</dbReference>
<evidence type="ECO:0000259" key="13">
    <source>
        <dbReference type="PROSITE" id="PS00907"/>
    </source>
</evidence>
<evidence type="ECO:0000256" key="2">
    <source>
        <dbReference type="ARBA" id="ARBA00004804"/>
    </source>
</evidence>
<dbReference type="InterPro" id="IPR003754">
    <property type="entry name" value="4pyrrol_synth_uPrphyn_synth"/>
</dbReference>
<feature type="binding site" evidence="10">
    <location>
        <position position="504"/>
    </location>
    <ligand>
        <name>substrate</name>
    </ligand>
</feature>
<evidence type="ECO:0000313" key="15">
    <source>
        <dbReference type="Proteomes" id="UP001139103"/>
    </source>
</evidence>
<evidence type="ECO:0000256" key="9">
    <source>
        <dbReference type="ARBA" id="ARBA00023244"/>
    </source>
</evidence>
<keyword evidence="15" id="KW-1185">Reference proteome</keyword>
<dbReference type="GO" id="GO:0005829">
    <property type="term" value="C:cytosol"/>
    <property type="evidence" value="ECO:0007669"/>
    <property type="project" value="UniProtKB-SubCell"/>
</dbReference>
<gene>
    <name evidence="10 14" type="primary">hemE</name>
    <name evidence="14" type="ORF">LOC68_23140</name>
</gene>
<dbReference type="InterPro" id="IPR036108">
    <property type="entry name" value="4pyrrol_syn_uPrphyn_synt_sf"/>
</dbReference>
<evidence type="ECO:0000256" key="7">
    <source>
        <dbReference type="ARBA" id="ARBA00022793"/>
    </source>
</evidence>
<proteinExistence type="inferred from homology"/>
<keyword evidence="7 10" id="KW-0210">Decarboxylase</keyword>
<reference evidence="14" key="1">
    <citation type="submission" date="2021-11" db="EMBL/GenBank/DDBJ databases">
        <title>Genome sequence.</title>
        <authorList>
            <person name="Sun Q."/>
        </authorList>
    </citation>
    <scope>NUCLEOTIDE SEQUENCE</scope>
    <source>
        <strain evidence="14">JC732</strain>
    </source>
</reference>
<dbReference type="HAMAP" id="MF_00218">
    <property type="entry name" value="URO_D"/>
    <property type="match status" value="1"/>
</dbReference>